<reference evidence="1" key="1">
    <citation type="journal article" date="2020" name="Nature">
        <title>Giant virus diversity and host interactions through global metagenomics.</title>
        <authorList>
            <person name="Schulz F."/>
            <person name="Roux S."/>
            <person name="Paez-Espino D."/>
            <person name="Jungbluth S."/>
            <person name="Walsh D.A."/>
            <person name="Denef V.J."/>
            <person name="McMahon K.D."/>
            <person name="Konstantinidis K.T."/>
            <person name="Eloe-Fadrosh E.A."/>
            <person name="Kyrpides N.C."/>
            <person name="Woyke T."/>
        </authorList>
    </citation>
    <scope>NUCLEOTIDE SEQUENCE</scope>
    <source>
        <strain evidence="1">GVMAG-M-3300024510-1</strain>
    </source>
</reference>
<dbReference type="InterPro" id="IPR055621">
    <property type="entry name" value="DUF7197"/>
</dbReference>
<name>A0A6C0IZ11_9ZZZZ</name>
<dbReference type="Pfam" id="PF23827">
    <property type="entry name" value="DUF7197"/>
    <property type="match status" value="1"/>
</dbReference>
<dbReference type="AlphaFoldDB" id="A0A6C0IZ11"/>
<protein>
    <submittedName>
        <fullName evidence="1">Uncharacterized protein</fullName>
    </submittedName>
</protein>
<dbReference type="EMBL" id="MN740271">
    <property type="protein sequence ID" value="QHT96937.1"/>
    <property type="molecule type" value="Genomic_DNA"/>
</dbReference>
<sequence>MGKTSQGRHSRQFPVFKQSATDWYNEERWNAIYPYLTGERFSRRFLEHFITEYSRSHPCEYLLTDAFTGDVYNFNVYHSAQTVLAGIHKRHMDVFGRKNKSAENNGRFMFGYGEKLCEVSLCELIFFRWAYQNKVMEYAHAHEEEIRNDMSKMAKIKRDSSSNSPEQKEEKIILVNPLRDEYWKDSVDECMQMPKRRRKRYREGCVDMVMNNDCEIKSTL</sequence>
<proteinExistence type="predicted"/>
<evidence type="ECO:0000313" key="1">
    <source>
        <dbReference type="EMBL" id="QHT96937.1"/>
    </source>
</evidence>
<organism evidence="1">
    <name type="scientific">viral metagenome</name>
    <dbReference type="NCBI Taxonomy" id="1070528"/>
    <lineage>
        <taxon>unclassified sequences</taxon>
        <taxon>metagenomes</taxon>
        <taxon>organismal metagenomes</taxon>
    </lineage>
</organism>
<accession>A0A6C0IZ11</accession>